<accession>A0ABY4BXJ7</accession>
<organism evidence="2 3">
    <name type="scientific">Agromyces larvae</name>
    <dbReference type="NCBI Taxonomy" id="2929802"/>
    <lineage>
        <taxon>Bacteria</taxon>
        <taxon>Bacillati</taxon>
        <taxon>Actinomycetota</taxon>
        <taxon>Actinomycetes</taxon>
        <taxon>Micrococcales</taxon>
        <taxon>Microbacteriaceae</taxon>
        <taxon>Agromyces</taxon>
    </lineage>
</organism>
<reference evidence="2 3" key="1">
    <citation type="submission" date="2022-03" db="EMBL/GenBank/DDBJ databases">
        <title>Mucilaginibacter sp. isolated from the gut of Protaetia brevitarsis seulensis larvae.</title>
        <authorList>
            <person name="Won M."/>
            <person name="Kim S.-J."/>
            <person name="Kwon S.-W."/>
        </authorList>
    </citation>
    <scope>NUCLEOTIDE SEQUENCE [LARGE SCALE GENOMIC DNA]</scope>
    <source>
        <strain evidence="2 3">CFWR-12</strain>
    </source>
</reference>
<evidence type="ECO:0000313" key="3">
    <source>
        <dbReference type="Proteomes" id="UP000832097"/>
    </source>
</evidence>
<dbReference type="Pfam" id="PF13462">
    <property type="entry name" value="Thioredoxin_4"/>
    <property type="match status" value="1"/>
</dbReference>
<dbReference type="SUPFAM" id="SSF52833">
    <property type="entry name" value="Thioredoxin-like"/>
    <property type="match status" value="1"/>
</dbReference>
<dbReference type="InterPro" id="IPR012336">
    <property type="entry name" value="Thioredoxin-like_fold"/>
</dbReference>
<dbReference type="RefSeq" id="WP_243555326.1">
    <property type="nucleotide sequence ID" value="NZ_CP094528.1"/>
</dbReference>
<dbReference type="EMBL" id="CP094528">
    <property type="protein sequence ID" value="UOE43920.1"/>
    <property type="molecule type" value="Genomic_DNA"/>
</dbReference>
<evidence type="ECO:0000259" key="1">
    <source>
        <dbReference type="Pfam" id="PF13462"/>
    </source>
</evidence>
<gene>
    <name evidence="2" type="ORF">MTO99_17430</name>
</gene>
<proteinExistence type="predicted"/>
<dbReference type="Proteomes" id="UP000832097">
    <property type="component" value="Chromosome"/>
</dbReference>
<dbReference type="Gene3D" id="3.40.30.10">
    <property type="entry name" value="Glutaredoxin"/>
    <property type="match status" value="1"/>
</dbReference>
<keyword evidence="3" id="KW-1185">Reference proteome</keyword>
<feature type="domain" description="Thioredoxin-like fold" evidence="1">
    <location>
        <begin position="51"/>
        <end position="213"/>
    </location>
</feature>
<dbReference type="CDD" id="cd02972">
    <property type="entry name" value="DsbA_family"/>
    <property type="match status" value="1"/>
</dbReference>
<evidence type="ECO:0000313" key="2">
    <source>
        <dbReference type="EMBL" id="UOE43920.1"/>
    </source>
</evidence>
<name>A0ABY4BXJ7_9MICO</name>
<sequence>MIAVTAAVALGLSACAPPSGGTNGGGATEGQVTADAPRGVVDDAFQTGEGAVVVDLYSDASCPHCRDFDATAAEELQARIDAGEVTYRLHPMNYVSAKRADDTDFSTRVMNLLAVASDHGQADAIPAVYSALVAAQAPTLDDPMPDDDELVDLAQGAGLEVDDEMRDEIADGVWAAWVQAVNDRAVGQPIGDTGETLSGVPTLLIDGTRFDIRADGTDLARLQQTLDAATG</sequence>
<dbReference type="InterPro" id="IPR036249">
    <property type="entry name" value="Thioredoxin-like_sf"/>
</dbReference>
<protein>
    <submittedName>
        <fullName evidence="2">DsbA family protein</fullName>
    </submittedName>
</protein>